<evidence type="ECO:0000313" key="2">
    <source>
        <dbReference type="EMBL" id="SFV71804.1"/>
    </source>
</evidence>
<reference evidence="2" key="1">
    <citation type="submission" date="2016-10" db="EMBL/GenBank/DDBJ databases">
        <authorList>
            <person name="de Groot N.N."/>
        </authorList>
    </citation>
    <scope>NUCLEOTIDE SEQUENCE</scope>
</reference>
<proteinExistence type="predicted"/>
<organism evidence="2">
    <name type="scientific">hydrothermal vent metagenome</name>
    <dbReference type="NCBI Taxonomy" id="652676"/>
    <lineage>
        <taxon>unclassified sequences</taxon>
        <taxon>metagenomes</taxon>
        <taxon>ecological metagenomes</taxon>
    </lineage>
</organism>
<dbReference type="NCBIfam" id="TIGR02532">
    <property type="entry name" value="IV_pilin_GFxxxE"/>
    <property type="match status" value="1"/>
</dbReference>
<accession>A0A1W1D138</accession>
<dbReference type="AlphaFoldDB" id="A0A1W1D138"/>
<feature type="transmembrane region" description="Helical" evidence="1">
    <location>
        <begin position="6"/>
        <end position="26"/>
    </location>
</feature>
<dbReference type="EMBL" id="FPHM01000316">
    <property type="protein sequence ID" value="SFV71804.1"/>
    <property type="molecule type" value="Genomic_DNA"/>
</dbReference>
<keyword evidence="1" id="KW-0472">Membrane</keyword>
<keyword evidence="1" id="KW-1133">Transmembrane helix</keyword>
<gene>
    <name evidence="2" type="ORF">MNB_SV-13-1785</name>
</gene>
<name>A0A1W1D138_9ZZZZ</name>
<protein>
    <recommendedName>
        <fullName evidence="3">Prepilin-type N-terminal cleavage/methylation domain-containing protein</fullName>
    </recommendedName>
</protein>
<dbReference type="InterPro" id="IPR012902">
    <property type="entry name" value="N_methyl_site"/>
</dbReference>
<keyword evidence="1" id="KW-0812">Transmembrane</keyword>
<evidence type="ECO:0008006" key="3">
    <source>
        <dbReference type="Google" id="ProtNLM"/>
    </source>
</evidence>
<sequence length="134" mass="15443">MTKKAFTLIEVIMSVIIVSIVVMGAMEIQEQNSDMATYLLKRGNSELDNSLFLTEKVQRYSKDKKNAYDMLADEFSIKDFDSRDILKKIEKKINTTEAQAIPIGETEDNPPMFVFYSSEILLNGNYPARYYTFK</sequence>
<dbReference type="Pfam" id="PF07963">
    <property type="entry name" value="N_methyl"/>
    <property type="match status" value="1"/>
</dbReference>
<evidence type="ECO:0000256" key="1">
    <source>
        <dbReference type="SAM" id="Phobius"/>
    </source>
</evidence>